<dbReference type="InterPro" id="IPR016197">
    <property type="entry name" value="Chromo-like_dom_sf"/>
</dbReference>
<dbReference type="InterPro" id="IPR023780">
    <property type="entry name" value="Chromo_domain"/>
</dbReference>
<dbReference type="EMBL" id="JBBWWR010000005">
    <property type="protein sequence ID" value="KAK8965812.1"/>
    <property type="molecule type" value="Genomic_DNA"/>
</dbReference>
<reference evidence="2 3" key="1">
    <citation type="journal article" date="2022" name="Nat. Plants">
        <title>Genomes of leafy and leafless Platanthera orchids illuminate the evolution of mycoheterotrophy.</title>
        <authorList>
            <person name="Li M.H."/>
            <person name="Liu K.W."/>
            <person name="Li Z."/>
            <person name="Lu H.C."/>
            <person name="Ye Q.L."/>
            <person name="Zhang D."/>
            <person name="Wang J.Y."/>
            <person name="Li Y.F."/>
            <person name="Zhong Z.M."/>
            <person name="Liu X."/>
            <person name="Yu X."/>
            <person name="Liu D.K."/>
            <person name="Tu X.D."/>
            <person name="Liu B."/>
            <person name="Hao Y."/>
            <person name="Liao X.Y."/>
            <person name="Jiang Y.T."/>
            <person name="Sun W.H."/>
            <person name="Chen J."/>
            <person name="Chen Y.Q."/>
            <person name="Ai Y."/>
            <person name="Zhai J.W."/>
            <person name="Wu S.S."/>
            <person name="Zhou Z."/>
            <person name="Hsiao Y.Y."/>
            <person name="Wu W.L."/>
            <person name="Chen Y.Y."/>
            <person name="Lin Y.F."/>
            <person name="Hsu J.L."/>
            <person name="Li C.Y."/>
            <person name="Wang Z.W."/>
            <person name="Zhao X."/>
            <person name="Zhong W.Y."/>
            <person name="Ma X.K."/>
            <person name="Ma L."/>
            <person name="Huang J."/>
            <person name="Chen G.Z."/>
            <person name="Huang M.Z."/>
            <person name="Huang L."/>
            <person name="Peng D.H."/>
            <person name="Luo Y.B."/>
            <person name="Zou S.Q."/>
            <person name="Chen S.P."/>
            <person name="Lan S."/>
            <person name="Tsai W.C."/>
            <person name="Van de Peer Y."/>
            <person name="Liu Z.J."/>
        </authorList>
    </citation>
    <scope>NUCLEOTIDE SEQUENCE [LARGE SCALE GENOMIC DNA]</scope>
    <source>
        <strain evidence="2">Lor288</strain>
    </source>
</reference>
<keyword evidence="3" id="KW-1185">Reference proteome</keyword>
<comment type="caution">
    <text evidence="2">The sequence shown here is derived from an EMBL/GenBank/DDBJ whole genome shotgun (WGS) entry which is preliminary data.</text>
</comment>
<feature type="domain" description="Chromo" evidence="1">
    <location>
        <begin position="12"/>
        <end position="48"/>
    </location>
</feature>
<protein>
    <recommendedName>
        <fullName evidence="1">Chromo domain-containing protein</fullName>
    </recommendedName>
</protein>
<dbReference type="Gene3D" id="2.40.50.40">
    <property type="match status" value="1"/>
</dbReference>
<dbReference type="SUPFAM" id="SSF54160">
    <property type="entry name" value="Chromo domain-like"/>
    <property type="match status" value="1"/>
</dbReference>
<accession>A0ABR2MPJ4</accession>
<evidence type="ECO:0000259" key="1">
    <source>
        <dbReference type="Pfam" id="PF00385"/>
    </source>
</evidence>
<evidence type="ECO:0000313" key="3">
    <source>
        <dbReference type="Proteomes" id="UP001412067"/>
    </source>
</evidence>
<proteinExistence type="predicted"/>
<organism evidence="2 3">
    <name type="scientific">Platanthera guangdongensis</name>
    <dbReference type="NCBI Taxonomy" id="2320717"/>
    <lineage>
        <taxon>Eukaryota</taxon>
        <taxon>Viridiplantae</taxon>
        <taxon>Streptophyta</taxon>
        <taxon>Embryophyta</taxon>
        <taxon>Tracheophyta</taxon>
        <taxon>Spermatophyta</taxon>
        <taxon>Magnoliopsida</taxon>
        <taxon>Liliopsida</taxon>
        <taxon>Asparagales</taxon>
        <taxon>Orchidaceae</taxon>
        <taxon>Orchidoideae</taxon>
        <taxon>Orchideae</taxon>
        <taxon>Orchidinae</taxon>
        <taxon>Platanthera</taxon>
    </lineage>
</organism>
<name>A0ABR2MPJ4_9ASPA</name>
<gene>
    <name evidence="2" type="ORF">KSP40_PGU002327</name>
</gene>
<evidence type="ECO:0000313" key="2">
    <source>
        <dbReference type="EMBL" id="KAK8965812.1"/>
    </source>
</evidence>
<dbReference type="Pfam" id="PF00385">
    <property type="entry name" value="Chromo"/>
    <property type="match status" value="1"/>
</dbReference>
<sequence length="57" mass="6947">MTKYFDEVITSVLMKKVVRRRGVQPCTRYLIKWKELQESDALWETLKDFWQIKGIIQ</sequence>
<dbReference type="Proteomes" id="UP001412067">
    <property type="component" value="Unassembled WGS sequence"/>
</dbReference>